<dbReference type="eggNOG" id="COG3579">
    <property type="taxonomic scope" value="Bacteria"/>
</dbReference>
<comment type="subcellular location">
    <subcellularLocation>
        <location evidence="1">Cytoplasm</location>
    </subcellularLocation>
</comment>
<evidence type="ECO:0000256" key="4">
    <source>
        <dbReference type="ARBA" id="ARBA00022807"/>
    </source>
</evidence>
<comment type="similarity">
    <text evidence="5">Belongs to the peptidase C1 family.</text>
</comment>
<proteinExistence type="inferred from homology"/>
<dbReference type="EMBL" id="BBJM01000020">
    <property type="protein sequence ID" value="GAK48152.1"/>
    <property type="molecule type" value="Genomic_DNA"/>
</dbReference>
<dbReference type="PANTHER" id="PTHR10363:SF2">
    <property type="entry name" value="BLEOMYCIN HYDROLASE"/>
    <property type="match status" value="1"/>
</dbReference>
<dbReference type="CDD" id="cd00585">
    <property type="entry name" value="Peptidase_C1B"/>
    <property type="match status" value="1"/>
</dbReference>
<keyword evidence="4 5" id="KW-0788">Thiol protease</keyword>
<evidence type="ECO:0000256" key="1">
    <source>
        <dbReference type="ARBA" id="ARBA00004496"/>
    </source>
</evidence>
<dbReference type="Pfam" id="PF03051">
    <property type="entry name" value="Peptidase_C1_2"/>
    <property type="match status" value="1"/>
</dbReference>
<comment type="caution">
    <text evidence="7">The sequence shown here is derived from an EMBL/GenBank/DDBJ whole genome shotgun (WGS) entry which is preliminary data.</text>
</comment>
<dbReference type="InterPro" id="IPR025660">
    <property type="entry name" value="Pept_his_AS"/>
</dbReference>
<dbReference type="GO" id="GO:0070005">
    <property type="term" value="F:cysteine-type aminopeptidase activity"/>
    <property type="evidence" value="ECO:0007669"/>
    <property type="project" value="InterPro"/>
</dbReference>
<keyword evidence="2 5" id="KW-0645">Protease</keyword>
<evidence type="ECO:0000256" key="3">
    <source>
        <dbReference type="ARBA" id="ARBA00022801"/>
    </source>
</evidence>
<name>A0A081BJD4_9LACO</name>
<sequence>MSESSKSAISLAQINQYHDNYLARKDAKVIQRSVSHQGILATSADFASDVDMSPVFSIDLNTGKVANQKQSGRCWMFAALNTMRHHLADLFNLTDFELSQNYTNFWDKFEKANYFYENVLATADQPRTSRKVAFLMETPQQDGGQWDMLCAIIEKYGIAPKSVMPETYNSSKSSELNSVLNTKLRKDAIVLRKLVADGATDDKIQSTRQSMLADVYKILSYTLGEPVQKFDFEYRDDDKNYHIDRDLTPLSFYEKYVGWDLSEYVSIINSPTDDKPYNKTYTVEMLGNVVGGRQVKHLNVDIQTFKDLAIKQLKDGQSVWFGCDVGKSSDRQKGIMDVNAYQKDELLDVDLSMSKAERLDYGESLMTHAMVLTGVDLVDDKPTKWKVENSWGEKVGTKGYFVMSDAWLDEYCYQVVVNKKYLSEDLQQAQSEAPALLEPWDPMGALASN</sequence>
<evidence type="ECO:0000313" key="7">
    <source>
        <dbReference type="EMBL" id="GAK48152.1"/>
    </source>
</evidence>
<dbReference type="Gene3D" id="3.90.70.10">
    <property type="entry name" value="Cysteine proteinases"/>
    <property type="match status" value="1"/>
</dbReference>
<keyword evidence="8" id="KW-1185">Reference proteome</keyword>
<gene>
    <name evidence="7" type="ORF">LOSG293_200170</name>
</gene>
<evidence type="ECO:0000256" key="5">
    <source>
        <dbReference type="PIRNR" id="PIRNR005700"/>
    </source>
</evidence>
<evidence type="ECO:0000313" key="8">
    <source>
        <dbReference type="Proteomes" id="UP000028700"/>
    </source>
</evidence>
<keyword evidence="5 7" id="KW-0031">Aminopeptidase</keyword>
<dbReference type="GO" id="GO:0043418">
    <property type="term" value="P:homocysteine catabolic process"/>
    <property type="evidence" value="ECO:0007669"/>
    <property type="project" value="TreeGrafter"/>
</dbReference>
<dbReference type="PROSITE" id="PS00639">
    <property type="entry name" value="THIOL_PROTEASE_HIS"/>
    <property type="match status" value="1"/>
</dbReference>
<feature type="active site" evidence="6">
    <location>
        <position position="368"/>
    </location>
</feature>
<dbReference type="AlphaFoldDB" id="A0A081BJD4"/>
<protein>
    <recommendedName>
        <fullName evidence="5">Aminopeptidase</fullName>
    </recommendedName>
</protein>
<feature type="active site" evidence="6">
    <location>
        <position position="74"/>
    </location>
</feature>
<dbReference type="GO" id="GO:0005737">
    <property type="term" value="C:cytoplasm"/>
    <property type="evidence" value="ECO:0007669"/>
    <property type="project" value="UniProtKB-SubCell"/>
</dbReference>
<dbReference type="Proteomes" id="UP000028700">
    <property type="component" value="Unassembled WGS sequence"/>
</dbReference>
<organism evidence="7 8">
    <name type="scientific">Secundilactobacillus oryzae JCM 18671</name>
    <dbReference type="NCBI Taxonomy" id="1291743"/>
    <lineage>
        <taxon>Bacteria</taxon>
        <taxon>Bacillati</taxon>
        <taxon>Bacillota</taxon>
        <taxon>Bacilli</taxon>
        <taxon>Lactobacillales</taxon>
        <taxon>Lactobacillaceae</taxon>
        <taxon>Secundilactobacillus</taxon>
    </lineage>
</organism>
<dbReference type="PANTHER" id="PTHR10363">
    <property type="entry name" value="BLEOMYCIN HYDROLASE"/>
    <property type="match status" value="1"/>
</dbReference>
<reference evidence="7" key="1">
    <citation type="journal article" date="2014" name="Genome Announc.">
        <title>Draft Genome Sequence of Lactobacillus oryzae Strain SG293T.</title>
        <authorList>
            <person name="Tanizawa Y."/>
            <person name="Fujisawa T."/>
            <person name="Mochizuki T."/>
            <person name="Kaminuma E."/>
            <person name="Nakamura Y."/>
            <person name="Tohno M."/>
        </authorList>
    </citation>
    <scope>NUCLEOTIDE SEQUENCE [LARGE SCALE GENOMIC DNA]</scope>
    <source>
        <strain evidence="7">SG293</strain>
    </source>
</reference>
<dbReference type="InterPro" id="IPR004134">
    <property type="entry name" value="Peptidase_C1B"/>
</dbReference>
<feature type="active site" evidence="6">
    <location>
        <position position="389"/>
    </location>
</feature>
<dbReference type="GO" id="GO:0009636">
    <property type="term" value="P:response to toxic substance"/>
    <property type="evidence" value="ECO:0007669"/>
    <property type="project" value="TreeGrafter"/>
</dbReference>
<keyword evidence="3 5" id="KW-0378">Hydrolase</keyword>
<evidence type="ECO:0000256" key="2">
    <source>
        <dbReference type="ARBA" id="ARBA00022670"/>
    </source>
</evidence>
<dbReference type="InterPro" id="IPR038765">
    <property type="entry name" value="Papain-like_cys_pep_sf"/>
</dbReference>
<dbReference type="InterPro" id="IPR000169">
    <property type="entry name" value="Pept_cys_AS"/>
</dbReference>
<dbReference type="SUPFAM" id="SSF54001">
    <property type="entry name" value="Cysteine proteinases"/>
    <property type="match status" value="1"/>
</dbReference>
<dbReference type="STRING" id="1291743.LOSG293_200170"/>
<dbReference type="OrthoDB" id="1111399at2"/>
<dbReference type="PROSITE" id="PS00139">
    <property type="entry name" value="THIOL_PROTEASE_CYS"/>
    <property type="match status" value="1"/>
</dbReference>
<dbReference type="PIRSF" id="PIRSF005700">
    <property type="entry name" value="PepC"/>
    <property type="match status" value="1"/>
</dbReference>
<accession>A0A081BJD4</accession>
<dbReference type="GO" id="GO:0006508">
    <property type="term" value="P:proteolysis"/>
    <property type="evidence" value="ECO:0007669"/>
    <property type="project" value="UniProtKB-KW"/>
</dbReference>
<evidence type="ECO:0000256" key="6">
    <source>
        <dbReference type="PIRSR" id="PIRSR005700-1"/>
    </source>
</evidence>